<dbReference type="AlphaFoldDB" id="A0A7S1N0Y8"/>
<name>A0A7S1N0Y8_9EUGL</name>
<sequence>MDKQRGLNRKGQQGSVSLPISCHVHTTVDLYLPTARTRSSTMVIQGVFRAVSMYISPPGDSVLTHRLCSGCGFHHATNVIVVGWPPSGYRKMDPEQYFVFLCGFCCALADIMLQYPPQKKAQEDCTNYSH</sequence>
<evidence type="ECO:0000256" key="1">
    <source>
        <dbReference type="SAM" id="Phobius"/>
    </source>
</evidence>
<organism evidence="2">
    <name type="scientific">Eutreptiella gymnastica</name>
    <dbReference type="NCBI Taxonomy" id="73025"/>
    <lineage>
        <taxon>Eukaryota</taxon>
        <taxon>Discoba</taxon>
        <taxon>Euglenozoa</taxon>
        <taxon>Euglenida</taxon>
        <taxon>Spirocuta</taxon>
        <taxon>Euglenophyceae</taxon>
        <taxon>Eutreptiales</taxon>
        <taxon>Eutreptiaceae</taxon>
        <taxon>Eutreptiella</taxon>
    </lineage>
</organism>
<keyword evidence="1" id="KW-0812">Transmembrane</keyword>
<keyword evidence="1" id="KW-0472">Membrane</keyword>
<feature type="transmembrane region" description="Helical" evidence="1">
    <location>
        <begin position="97"/>
        <end position="115"/>
    </location>
</feature>
<reference evidence="2" key="1">
    <citation type="submission" date="2021-01" db="EMBL/GenBank/DDBJ databases">
        <authorList>
            <person name="Corre E."/>
            <person name="Pelletier E."/>
            <person name="Niang G."/>
            <person name="Scheremetjew M."/>
            <person name="Finn R."/>
            <person name="Kale V."/>
            <person name="Holt S."/>
            <person name="Cochrane G."/>
            <person name="Meng A."/>
            <person name="Brown T."/>
            <person name="Cohen L."/>
        </authorList>
    </citation>
    <scope>NUCLEOTIDE SEQUENCE</scope>
    <source>
        <strain evidence="2">NIES-381</strain>
    </source>
</reference>
<keyword evidence="1" id="KW-1133">Transmembrane helix</keyword>
<gene>
    <name evidence="2" type="ORF">EGYM00392_LOCUS329</name>
</gene>
<dbReference type="EMBL" id="HBGA01000838">
    <property type="protein sequence ID" value="CAD8989288.1"/>
    <property type="molecule type" value="Transcribed_RNA"/>
</dbReference>
<proteinExistence type="predicted"/>
<evidence type="ECO:0000313" key="2">
    <source>
        <dbReference type="EMBL" id="CAD8989288.1"/>
    </source>
</evidence>
<protein>
    <submittedName>
        <fullName evidence="2">Uncharacterized protein</fullName>
    </submittedName>
</protein>
<accession>A0A7S1N0Y8</accession>